<evidence type="ECO:0008006" key="4">
    <source>
        <dbReference type="Google" id="ProtNLM"/>
    </source>
</evidence>
<dbReference type="RefSeq" id="WP_211955806.1">
    <property type="nucleotide sequence ID" value="NZ_CAJPVI010000033.1"/>
</dbReference>
<evidence type="ECO:0000256" key="1">
    <source>
        <dbReference type="SAM" id="Coils"/>
    </source>
</evidence>
<evidence type="ECO:0000313" key="3">
    <source>
        <dbReference type="Proteomes" id="UP000672657"/>
    </source>
</evidence>
<feature type="coiled-coil region" evidence="1">
    <location>
        <begin position="73"/>
        <end position="100"/>
    </location>
</feature>
<comment type="caution">
    <text evidence="2">The sequence shown here is derived from an EMBL/GenBank/DDBJ whole genome shotgun (WGS) entry which is preliminary data.</text>
</comment>
<name>A0ABN7Q328_9BURK</name>
<gene>
    <name evidence="2" type="ORF">LMG26411_04878</name>
</gene>
<accession>A0ABN7Q328</accession>
<dbReference type="Proteomes" id="UP000672657">
    <property type="component" value="Unassembled WGS sequence"/>
</dbReference>
<reference evidence="2 3" key="1">
    <citation type="submission" date="2021-03" db="EMBL/GenBank/DDBJ databases">
        <authorList>
            <person name="Peeters C."/>
        </authorList>
    </citation>
    <scope>NUCLEOTIDE SEQUENCE [LARGE SCALE GENOMIC DNA]</scope>
    <source>
        <strain evidence="2 3">LMG 26411</strain>
    </source>
</reference>
<keyword evidence="1" id="KW-0175">Coiled coil</keyword>
<dbReference type="EMBL" id="CAJPVI010000033">
    <property type="protein sequence ID" value="CAG2155312.1"/>
    <property type="molecule type" value="Genomic_DNA"/>
</dbReference>
<keyword evidence="3" id="KW-1185">Reference proteome</keyword>
<protein>
    <recommendedName>
        <fullName evidence="4">Lysozyme</fullName>
    </recommendedName>
</protein>
<organism evidence="2 3">
    <name type="scientific">Cupriavidus numazuensis</name>
    <dbReference type="NCBI Taxonomy" id="221992"/>
    <lineage>
        <taxon>Bacteria</taxon>
        <taxon>Pseudomonadati</taxon>
        <taxon>Pseudomonadota</taxon>
        <taxon>Betaproteobacteria</taxon>
        <taxon>Burkholderiales</taxon>
        <taxon>Burkholderiaceae</taxon>
        <taxon>Cupriavidus</taxon>
    </lineage>
</organism>
<sequence length="141" mass="15529">MDPRTANRWRCIGAGVFGLALGIWGTHAWYGPVLTDTTATLKAYGQKLDVNEARFGSCQESLSLEKKAGQDLTATLTERLNQAEAALATAQDDLSLARKQAELAQKWAHDQTRRPLVADSASACDKLDDLLTDTIKRRREQ</sequence>
<evidence type="ECO:0000313" key="2">
    <source>
        <dbReference type="EMBL" id="CAG2155312.1"/>
    </source>
</evidence>
<proteinExistence type="predicted"/>